<dbReference type="PANTHER" id="PTHR23323">
    <property type="entry name" value="VACUOLAR PROTEIN SORTING-ASSOCIATED PROTEIN"/>
    <property type="match status" value="1"/>
</dbReference>
<dbReference type="JaponicusDB" id="SJAG_03005">
    <property type="gene designation" value="pep3"/>
</dbReference>
<feature type="domain" description="RING-type" evidence="6">
    <location>
        <begin position="830"/>
        <end position="877"/>
    </location>
</feature>
<evidence type="ECO:0000256" key="1">
    <source>
        <dbReference type="ARBA" id="ARBA00022723"/>
    </source>
</evidence>
<dbReference type="GO" id="GO:0030897">
    <property type="term" value="C:HOPS complex"/>
    <property type="evidence" value="ECO:0000318"/>
    <property type="project" value="GO_Central"/>
</dbReference>
<dbReference type="GO" id="GO:0016874">
    <property type="term" value="F:ligase activity"/>
    <property type="evidence" value="ECO:0007669"/>
    <property type="project" value="UniProtKB-KW"/>
</dbReference>
<keyword evidence="7" id="KW-0436">Ligase</keyword>
<protein>
    <submittedName>
        <fullName evidence="7">Ubiquitin-protein ligase E3</fullName>
    </submittedName>
</protein>
<reference evidence="7 9" key="1">
    <citation type="journal article" date="2011" name="Science">
        <title>Comparative functional genomics of the fission yeasts.</title>
        <authorList>
            <person name="Rhind N."/>
            <person name="Chen Z."/>
            <person name="Yassour M."/>
            <person name="Thompson D.A."/>
            <person name="Haas B.J."/>
            <person name="Habib N."/>
            <person name="Wapinski I."/>
            <person name="Roy S."/>
            <person name="Lin M.F."/>
            <person name="Heiman D.I."/>
            <person name="Young S.K."/>
            <person name="Furuya K."/>
            <person name="Guo Y."/>
            <person name="Pidoux A."/>
            <person name="Chen H.M."/>
            <person name="Robbertse B."/>
            <person name="Goldberg J.M."/>
            <person name="Aoki K."/>
            <person name="Bayne E.H."/>
            <person name="Berlin A.M."/>
            <person name="Desjardins C.A."/>
            <person name="Dobbs E."/>
            <person name="Dukaj L."/>
            <person name="Fan L."/>
            <person name="FitzGerald M.G."/>
            <person name="French C."/>
            <person name="Gujja S."/>
            <person name="Hansen K."/>
            <person name="Keifenheim D."/>
            <person name="Levin J.Z."/>
            <person name="Mosher R.A."/>
            <person name="Mueller C.A."/>
            <person name="Pfiffner J."/>
            <person name="Priest M."/>
            <person name="Russ C."/>
            <person name="Smialowska A."/>
            <person name="Swoboda P."/>
            <person name="Sykes S.M."/>
            <person name="Vaughn M."/>
            <person name="Vengrova S."/>
            <person name="Yoder R."/>
            <person name="Zeng Q."/>
            <person name="Allshire R."/>
            <person name="Baulcombe D."/>
            <person name="Birren B.W."/>
            <person name="Brown W."/>
            <person name="Ekwall K."/>
            <person name="Kellis M."/>
            <person name="Leatherwood J."/>
            <person name="Levin H."/>
            <person name="Margalit H."/>
            <person name="Martienssen R."/>
            <person name="Nieduszynski C.A."/>
            <person name="Spatafora J.W."/>
            <person name="Friedman N."/>
            <person name="Dalgaard J.Z."/>
            <person name="Baumann P."/>
            <person name="Niki H."/>
            <person name="Regev A."/>
            <person name="Nusbaum C."/>
        </authorList>
    </citation>
    <scope>NUCLEOTIDE SEQUENCE [LARGE SCALE GENOMIC DNA]</scope>
    <source>
        <strain evidence="9">yFS275 / FY16936</strain>
    </source>
</reference>
<dbReference type="GO" id="GO:0008270">
    <property type="term" value="F:zinc ion binding"/>
    <property type="evidence" value="ECO:0007669"/>
    <property type="project" value="UniProtKB-KW"/>
</dbReference>
<sequence>MFVSEDWNGSLGSADLASANDVGTEVSSFQDSNIFCLERVQLQFPVALRHMDVEKNILVMALTCDKLLLIDLDRPEEITDIDIPKKILAFGTTHKVFTSNTTHIMFVSTTFGDNCLVFPNHQVRILAKLKGMTFESALFLESSASTFELLLLATNGQISLLQVNVSDAQLKHIERSFTILQQLDGSEKPLLLQLYKQTLFIFTSRHIYRLNSENSDSLASFFSTDVNDRKPFFTVQRGEEFREIRFSPFPEAAYEKLYVCILTNKRIMKASIDDLLTETFSFSAVLELPTDSEKPVQRSVLISSFHIIYLEGDVLFAFNILNNQLVFKQTVPLLQRERILGLTEDREQRTFWIYTTEGIHEITITNEARDVARILFEQKDYERALTAAAESSPMRNLILIEYGEEMMKRGECERAAMLYADSSKSVEQVAVELLDHEQYDALRKYLWKKLRMTKKAMSVKRTLLVNWILELILSRFNKLDDEKQLTDDVSVFREKEKQLDVEFAKLLREYKDDLDKGAAYSITVNYGREEQLLQLATVMDDRSYIMSYWIQRENYEKALQTLQDGVDEETLVHHANALLTNRPSETVGIWKQQPNLNVHALIPALLSYNQKAGVPVEANAAIHYLHYVIDVLGCSDPTVHNTLFCMYAYQSRGNEEYLLKYIEKQGNNPLYDMDLGLRLCLQYECKKSAIKILVLLQLYSQAVDMALEEQDSDTAMNIASIPSDDKFLQKRLWRKIAQQLLAGHADVKTAVRTLSQSNVLSLSEILNMLPTDVDMDDIREHVCAELNNYRSAMEASTRDMEESDRITKALSRSFDERKKEVVQLDATQGCLHCNELLILKPFVVFPCKHAFHHACMIAHAPSTHVTDESVLDECQVCGPNATYKLIDEPFHDDF</sequence>
<name>B6K323_SCHJY</name>
<evidence type="ECO:0000259" key="6">
    <source>
        <dbReference type="PROSITE" id="PS50089"/>
    </source>
</evidence>
<dbReference type="GO" id="GO:0048284">
    <property type="term" value="P:organelle fusion"/>
    <property type="evidence" value="ECO:0000318"/>
    <property type="project" value="GO_Central"/>
</dbReference>
<evidence type="ECO:0000256" key="5">
    <source>
        <dbReference type="PROSITE-ProRule" id="PRU01006"/>
    </source>
</evidence>
<dbReference type="InterPro" id="IPR007810">
    <property type="entry name" value="Pep3/Vps18_beta-prop"/>
</dbReference>
<proteinExistence type="predicted"/>
<dbReference type="GO" id="GO:0007033">
    <property type="term" value="P:vacuole organization"/>
    <property type="evidence" value="ECO:0000318"/>
    <property type="project" value="GO_Central"/>
</dbReference>
<keyword evidence="3" id="KW-0862">Zinc</keyword>
<dbReference type="PROSITE" id="PS50089">
    <property type="entry name" value="ZF_RING_2"/>
    <property type="match status" value="1"/>
</dbReference>
<dbReference type="GO" id="GO:0007032">
    <property type="term" value="P:endosome organization"/>
    <property type="evidence" value="ECO:0000318"/>
    <property type="project" value="GO_Central"/>
</dbReference>
<evidence type="ECO:0000256" key="4">
    <source>
        <dbReference type="PROSITE-ProRule" id="PRU00175"/>
    </source>
</evidence>
<gene>
    <name evidence="8" type="primary">pep3</name>
    <name evidence="7" type="ORF">SJAG_03005</name>
</gene>
<dbReference type="GO" id="GO:0006886">
    <property type="term" value="P:intracellular protein transport"/>
    <property type="evidence" value="ECO:0007669"/>
    <property type="project" value="UniProtKB-UniRule"/>
</dbReference>
<dbReference type="RefSeq" id="XP_002174173.1">
    <property type="nucleotide sequence ID" value="XM_002174137.2"/>
</dbReference>
<organism evidence="7 9">
    <name type="scientific">Schizosaccharomyces japonicus (strain yFS275 / FY16936)</name>
    <name type="common">Fission yeast</name>
    <dbReference type="NCBI Taxonomy" id="402676"/>
    <lineage>
        <taxon>Eukaryota</taxon>
        <taxon>Fungi</taxon>
        <taxon>Dikarya</taxon>
        <taxon>Ascomycota</taxon>
        <taxon>Taphrinomycotina</taxon>
        <taxon>Schizosaccharomycetes</taxon>
        <taxon>Schizosaccharomycetales</taxon>
        <taxon>Schizosaccharomycetaceae</taxon>
        <taxon>Schizosaccharomyces</taxon>
    </lineage>
</organism>
<dbReference type="STRING" id="402676.B6K323"/>
<dbReference type="GO" id="GO:0006904">
    <property type="term" value="P:vesicle docking involved in exocytosis"/>
    <property type="evidence" value="ECO:0000318"/>
    <property type="project" value="GO_Central"/>
</dbReference>
<dbReference type="GO" id="GO:0005768">
    <property type="term" value="C:endosome"/>
    <property type="evidence" value="ECO:0000318"/>
    <property type="project" value="GO_Central"/>
</dbReference>
<dbReference type="Pfam" id="PF05131">
    <property type="entry name" value="Pep3_Vps18"/>
    <property type="match status" value="1"/>
</dbReference>
<dbReference type="Proteomes" id="UP000001744">
    <property type="component" value="Unassembled WGS sequence"/>
</dbReference>
<evidence type="ECO:0000313" key="8">
    <source>
        <dbReference type="JaponicusDB" id="SJAG_03005"/>
    </source>
</evidence>
<dbReference type="OrthoDB" id="1845386at2759"/>
<keyword evidence="9" id="KW-1185">Reference proteome</keyword>
<dbReference type="HOGENOM" id="CLU_003488_0_0_1"/>
<evidence type="ECO:0000256" key="3">
    <source>
        <dbReference type="ARBA" id="ARBA00022833"/>
    </source>
</evidence>
<dbReference type="eggNOG" id="KOG2034">
    <property type="taxonomic scope" value="Eukaryota"/>
</dbReference>
<dbReference type="OMA" id="KFFVFPC"/>
<dbReference type="GO" id="GO:0030674">
    <property type="term" value="F:protein-macromolecule adaptor activity"/>
    <property type="evidence" value="ECO:0000318"/>
    <property type="project" value="GO_Central"/>
</dbReference>
<keyword evidence="2 4" id="KW-0863">Zinc-finger</keyword>
<dbReference type="AlphaFoldDB" id="B6K323"/>
<dbReference type="InterPro" id="IPR001841">
    <property type="entry name" value="Znf_RING"/>
</dbReference>
<evidence type="ECO:0000313" key="9">
    <source>
        <dbReference type="Proteomes" id="UP000001744"/>
    </source>
</evidence>
<dbReference type="PANTHER" id="PTHR23323:SF26">
    <property type="entry name" value="VACUOLAR PROTEIN SORTING-ASSOCIATED PROTEIN 18 HOMOLOG"/>
    <property type="match status" value="1"/>
</dbReference>
<dbReference type="VEuPathDB" id="FungiDB:SJAG_03005"/>
<keyword evidence="1" id="KW-0479">Metal-binding</keyword>
<dbReference type="GeneID" id="7051774"/>
<dbReference type="InterPro" id="IPR000547">
    <property type="entry name" value="Clathrin_H-chain/VPS_repeat"/>
</dbReference>
<accession>B6K323</accession>
<dbReference type="EMBL" id="KE651167">
    <property type="protein sequence ID" value="EEB07880.1"/>
    <property type="molecule type" value="Genomic_DNA"/>
</dbReference>
<dbReference type="PROSITE" id="PS50236">
    <property type="entry name" value="CHCR"/>
    <property type="match status" value="1"/>
</dbReference>
<feature type="repeat" description="CHCR" evidence="5">
    <location>
        <begin position="589"/>
        <end position="749"/>
    </location>
</feature>
<evidence type="ECO:0000313" key="7">
    <source>
        <dbReference type="EMBL" id="EEB07880.1"/>
    </source>
</evidence>
<evidence type="ECO:0000256" key="2">
    <source>
        <dbReference type="ARBA" id="ARBA00022771"/>
    </source>
</evidence>